<evidence type="ECO:0000256" key="3">
    <source>
        <dbReference type="ARBA" id="ARBA00022723"/>
    </source>
</evidence>
<dbReference type="CDD" id="cd03469">
    <property type="entry name" value="Rieske_RO_Alpha_N"/>
    <property type="match status" value="1"/>
</dbReference>
<protein>
    <submittedName>
        <fullName evidence="8">Phenylpropionate dioxygenase and related ring-hydroxylating dioxygenases, large terminal subunit</fullName>
        <ecNumber evidence="8">1.14.15.7</ecNumber>
    </submittedName>
</protein>
<dbReference type="PROSITE" id="PS51296">
    <property type="entry name" value="RIESKE"/>
    <property type="match status" value="1"/>
</dbReference>
<name>A0A075GF05_9EURY</name>
<dbReference type="InterPro" id="IPR015879">
    <property type="entry name" value="Ring_hydroxy_dOase_asu_C_dom"/>
</dbReference>
<sequence length="353" mass="39840">MSEECIIEADIAKARTLPSRYYTDESVFSEIVGGFADCWHFAAHESQLTVNNVLPLDHMEHVVGEPMLLTRDDGIRCLSNVCTHRGMLVATEGCSATTLRCGYHGRTFGLDGCFRNMPEFDGVESFPTASDNLVEFALRRWKGLLFAGTEPSRFENCLDELESRVGWMPIESFEHDPSRHRSYDIDANWALYVDNYLEGFHIPYVHGDLHEELDYDSYRTELFEGGVLQVGIARGGEACFELPESSPDHDQRIAAYYYWLYPGVMLNFYPWGLSVNLVIPLSVGRTRIVYHGFVWDRSKLGRGAGGDLDKVEAEDQGIVEATQRGVAAGAYDRGRYSPTKETGIHHFHRMLAS</sequence>
<comment type="cofactor">
    <cofactor evidence="1">
        <name>Fe cation</name>
        <dbReference type="ChEBI" id="CHEBI:24875"/>
    </cofactor>
</comment>
<dbReference type="GO" id="GO:0051213">
    <property type="term" value="F:dioxygenase activity"/>
    <property type="evidence" value="ECO:0007669"/>
    <property type="project" value="UniProtKB-KW"/>
</dbReference>
<dbReference type="AlphaFoldDB" id="A0A075GF05"/>
<dbReference type="PANTHER" id="PTHR43756:SF5">
    <property type="entry name" value="CHOLINE MONOOXYGENASE, CHLOROPLASTIC"/>
    <property type="match status" value="1"/>
</dbReference>
<dbReference type="SUPFAM" id="SSF55961">
    <property type="entry name" value="Bet v1-like"/>
    <property type="match status" value="1"/>
</dbReference>
<keyword evidence="6" id="KW-0411">Iron-sulfur</keyword>
<feature type="domain" description="Rieske" evidence="7">
    <location>
        <begin position="39"/>
        <end position="137"/>
    </location>
</feature>
<dbReference type="Gene3D" id="2.102.10.10">
    <property type="entry name" value="Rieske [2Fe-2S] iron-sulphur domain"/>
    <property type="match status" value="1"/>
</dbReference>
<dbReference type="GO" id="GO:0005506">
    <property type="term" value="F:iron ion binding"/>
    <property type="evidence" value="ECO:0007669"/>
    <property type="project" value="InterPro"/>
</dbReference>
<dbReference type="PANTHER" id="PTHR43756">
    <property type="entry name" value="CHOLINE MONOOXYGENASE, CHLOROPLASTIC"/>
    <property type="match status" value="1"/>
</dbReference>
<keyword evidence="5" id="KW-0408">Iron</keyword>
<evidence type="ECO:0000256" key="4">
    <source>
        <dbReference type="ARBA" id="ARBA00023002"/>
    </source>
</evidence>
<accession>A0A075GF05</accession>
<dbReference type="InterPro" id="IPR001663">
    <property type="entry name" value="Rng_hydr_dOase-A"/>
</dbReference>
<keyword evidence="8" id="KW-0223">Dioxygenase</keyword>
<evidence type="ECO:0000256" key="1">
    <source>
        <dbReference type="ARBA" id="ARBA00001962"/>
    </source>
</evidence>
<proteinExistence type="predicted"/>
<evidence type="ECO:0000313" key="8">
    <source>
        <dbReference type="EMBL" id="AIF00572.1"/>
    </source>
</evidence>
<dbReference type="Gene3D" id="3.90.380.10">
    <property type="entry name" value="Naphthalene 1,2-dioxygenase Alpha Subunit, Chain A, domain 1"/>
    <property type="match status" value="2"/>
</dbReference>
<reference evidence="8" key="1">
    <citation type="journal article" date="2014" name="Genome Biol. Evol.">
        <title>Pangenome evidence for extensive interdomain horizontal transfer affecting lineage core and shell genes in uncultured planktonic thaumarchaeota and euryarchaeota.</title>
        <authorList>
            <person name="Deschamps P."/>
            <person name="Zivanovic Y."/>
            <person name="Moreira D."/>
            <person name="Rodriguez-Valera F."/>
            <person name="Lopez-Garcia P."/>
        </authorList>
    </citation>
    <scope>NUCLEOTIDE SEQUENCE</scope>
</reference>
<evidence type="ECO:0000259" key="7">
    <source>
        <dbReference type="PROSITE" id="PS51296"/>
    </source>
</evidence>
<dbReference type="GO" id="GO:0051537">
    <property type="term" value="F:2 iron, 2 sulfur cluster binding"/>
    <property type="evidence" value="ECO:0007669"/>
    <property type="project" value="UniProtKB-KW"/>
</dbReference>
<evidence type="ECO:0000256" key="5">
    <source>
        <dbReference type="ARBA" id="ARBA00023004"/>
    </source>
</evidence>
<dbReference type="GO" id="GO:0019133">
    <property type="term" value="F:choline monooxygenase activity"/>
    <property type="evidence" value="ECO:0007669"/>
    <property type="project" value="UniProtKB-EC"/>
</dbReference>
<dbReference type="Pfam" id="PF00848">
    <property type="entry name" value="Ring_hydroxyl_A"/>
    <property type="match status" value="1"/>
</dbReference>
<keyword evidence="3" id="KW-0479">Metal-binding</keyword>
<organism evidence="8">
    <name type="scientific">uncultured marine group II/III euryarchaeote KM3_135_H05</name>
    <dbReference type="NCBI Taxonomy" id="1457866"/>
    <lineage>
        <taxon>Archaea</taxon>
        <taxon>Methanobacteriati</taxon>
        <taxon>Methanobacteriota</taxon>
        <taxon>environmental samples</taxon>
    </lineage>
</organism>
<dbReference type="EC" id="1.14.15.7" evidence="8"/>
<dbReference type="InterPro" id="IPR017941">
    <property type="entry name" value="Rieske_2Fe-2S"/>
</dbReference>
<dbReference type="EMBL" id="KF900595">
    <property type="protein sequence ID" value="AIF00572.1"/>
    <property type="molecule type" value="Genomic_DNA"/>
</dbReference>
<keyword evidence="2" id="KW-0001">2Fe-2S</keyword>
<keyword evidence="4 8" id="KW-0560">Oxidoreductase</keyword>
<dbReference type="InterPro" id="IPR036922">
    <property type="entry name" value="Rieske_2Fe-2S_sf"/>
</dbReference>
<dbReference type="Pfam" id="PF00355">
    <property type="entry name" value="Rieske"/>
    <property type="match status" value="1"/>
</dbReference>
<evidence type="ECO:0000256" key="2">
    <source>
        <dbReference type="ARBA" id="ARBA00022714"/>
    </source>
</evidence>
<evidence type="ECO:0000256" key="6">
    <source>
        <dbReference type="ARBA" id="ARBA00023014"/>
    </source>
</evidence>
<dbReference type="SUPFAM" id="SSF50022">
    <property type="entry name" value="ISP domain"/>
    <property type="match status" value="1"/>
</dbReference>